<feature type="transmembrane region" description="Helical" evidence="7">
    <location>
        <begin position="63"/>
        <end position="85"/>
    </location>
</feature>
<feature type="compositionally biased region" description="Basic and acidic residues" evidence="6">
    <location>
        <begin position="553"/>
        <end position="568"/>
    </location>
</feature>
<keyword evidence="5 7" id="KW-0472">Membrane</keyword>
<dbReference type="Gene3D" id="1.10.4160.10">
    <property type="entry name" value="Hydantoin permease"/>
    <property type="match status" value="1"/>
</dbReference>
<evidence type="ECO:0000256" key="1">
    <source>
        <dbReference type="ARBA" id="ARBA00004141"/>
    </source>
</evidence>
<evidence type="ECO:0000313" key="9">
    <source>
        <dbReference type="Proteomes" id="UP000799776"/>
    </source>
</evidence>
<feature type="transmembrane region" description="Helical" evidence="7">
    <location>
        <begin position="499"/>
        <end position="520"/>
    </location>
</feature>
<comment type="similarity">
    <text evidence="2">Belongs to the purine-cytosine permease (2.A.39) family.</text>
</comment>
<feature type="transmembrane region" description="Helical" evidence="7">
    <location>
        <begin position="217"/>
        <end position="237"/>
    </location>
</feature>
<dbReference type="InterPro" id="IPR045225">
    <property type="entry name" value="Uracil/uridine/allantoin_perm"/>
</dbReference>
<evidence type="ECO:0000256" key="5">
    <source>
        <dbReference type="ARBA" id="ARBA00023136"/>
    </source>
</evidence>
<feature type="transmembrane region" description="Helical" evidence="7">
    <location>
        <begin position="183"/>
        <end position="205"/>
    </location>
</feature>
<reference evidence="8" key="1">
    <citation type="journal article" date="2020" name="Stud. Mycol.">
        <title>101 Dothideomycetes genomes: a test case for predicting lifestyles and emergence of pathogens.</title>
        <authorList>
            <person name="Haridas S."/>
            <person name="Albert R."/>
            <person name="Binder M."/>
            <person name="Bloem J."/>
            <person name="Labutti K."/>
            <person name="Salamov A."/>
            <person name="Andreopoulos B."/>
            <person name="Baker S."/>
            <person name="Barry K."/>
            <person name="Bills G."/>
            <person name="Bluhm B."/>
            <person name="Cannon C."/>
            <person name="Castanera R."/>
            <person name="Culley D."/>
            <person name="Daum C."/>
            <person name="Ezra D."/>
            <person name="Gonzalez J."/>
            <person name="Henrissat B."/>
            <person name="Kuo A."/>
            <person name="Liang C."/>
            <person name="Lipzen A."/>
            <person name="Lutzoni F."/>
            <person name="Magnuson J."/>
            <person name="Mondo S."/>
            <person name="Nolan M."/>
            <person name="Ohm R."/>
            <person name="Pangilinan J."/>
            <person name="Park H.-J."/>
            <person name="Ramirez L."/>
            <person name="Alfaro M."/>
            <person name="Sun H."/>
            <person name="Tritt A."/>
            <person name="Yoshinaga Y."/>
            <person name="Zwiers L.-H."/>
            <person name="Turgeon B."/>
            <person name="Goodwin S."/>
            <person name="Spatafora J."/>
            <person name="Crous P."/>
            <person name="Grigoriev I."/>
        </authorList>
    </citation>
    <scope>NUCLEOTIDE SEQUENCE</scope>
    <source>
        <strain evidence="8">CBS 121410</strain>
    </source>
</reference>
<name>A0A9P4LYS5_9PEZI</name>
<dbReference type="GO" id="GO:0005886">
    <property type="term" value="C:plasma membrane"/>
    <property type="evidence" value="ECO:0007669"/>
    <property type="project" value="TreeGrafter"/>
</dbReference>
<gene>
    <name evidence="8" type="ORF">K490DRAFT_44787</name>
</gene>
<dbReference type="OrthoDB" id="2018619at2759"/>
<comment type="caution">
    <text evidence="8">The sequence shown here is derived from an EMBL/GenBank/DDBJ whole genome shotgun (WGS) entry which is preliminary data.</text>
</comment>
<evidence type="ECO:0000256" key="3">
    <source>
        <dbReference type="ARBA" id="ARBA00022692"/>
    </source>
</evidence>
<dbReference type="EMBL" id="ML978725">
    <property type="protein sequence ID" value="KAF2086263.1"/>
    <property type="molecule type" value="Genomic_DNA"/>
</dbReference>
<comment type="subcellular location">
    <subcellularLocation>
        <location evidence="1">Membrane</location>
        <topology evidence="1">Multi-pass membrane protein</topology>
    </subcellularLocation>
</comment>
<evidence type="ECO:0000256" key="7">
    <source>
        <dbReference type="SAM" id="Phobius"/>
    </source>
</evidence>
<accession>A0A9P4LYS5</accession>
<feature type="region of interest" description="Disordered" evidence="6">
    <location>
        <begin position="553"/>
        <end position="575"/>
    </location>
</feature>
<proteinExistence type="inferred from homology"/>
<feature type="transmembrane region" description="Helical" evidence="7">
    <location>
        <begin position="346"/>
        <end position="366"/>
    </location>
</feature>
<feature type="transmembrane region" description="Helical" evidence="7">
    <location>
        <begin position="296"/>
        <end position="317"/>
    </location>
</feature>
<dbReference type="PANTHER" id="PTHR30618:SF0">
    <property type="entry name" value="PURINE-URACIL PERMEASE NCS1"/>
    <property type="match status" value="1"/>
</dbReference>
<keyword evidence="3 7" id="KW-0812">Transmembrane</keyword>
<evidence type="ECO:0000256" key="4">
    <source>
        <dbReference type="ARBA" id="ARBA00022989"/>
    </source>
</evidence>
<feature type="transmembrane region" description="Helical" evidence="7">
    <location>
        <begin position="137"/>
        <end position="157"/>
    </location>
</feature>
<dbReference type="PANTHER" id="PTHR30618">
    <property type="entry name" value="NCS1 FAMILY PURINE/PYRIMIDINE TRANSPORTER"/>
    <property type="match status" value="1"/>
</dbReference>
<dbReference type="AlphaFoldDB" id="A0A9P4LYS5"/>
<feature type="transmembrane region" description="Helical" evidence="7">
    <location>
        <begin position="416"/>
        <end position="436"/>
    </location>
</feature>
<dbReference type="GO" id="GO:0015205">
    <property type="term" value="F:nucleobase transmembrane transporter activity"/>
    <property type="evidence" value="ECO:0007669"/>
    <property type="project" value="TreeGrafter"/>
</dbReference>
<evidence type="ECO:0000256" key="6">
    <source>
        <dbReference type="SAM" id="MobiDB-lite"/>
    </source>
</evidence>
<feature type="transmembrane region" description="Helical" evidence="7">
    <location>
        <begin position="91"/>
        <end position="111"/>
    </location>
</feature>
<feature type="transmembrane region" description="Helical" evidence="7">
    <location>
        <begin position="257"/>
        <end position="275"/>
    </location>
</feature>
<keyword evidence="9" id="KW-1185">Reference proteome</keyword>
<feature type="transmembrane region" description="Helical" evidence="7">
    <location>
        <begin position="467"/>
        <end position="487"/>
    </location>
</feature>
<protein>
    <submittedName>
        <fullName evidence="8">Uracil permease-like protein</fullName>
    </submittedName>
</protein>
<dbReference type="InterPro" id="IPR001248">
    <property type="entry name" value="Pur-cyt_permease"/>
</dbReference>
<dbReference type="Proteomes" id="UP000799776">
    <property type="component" value="Unassembled WGS sequence"/>
</dbReference>
<keyword evidence="4 7" id="KW-1133">Transmembrane helix</keyword>
<organism evidence="8 9">
    <name type="scientific">Saccharata proteae CBS 121410</name>
    <dbReference type="NCBI Taxonomy" id="1314787"/>
    <lineage>
        <taxon>Eukaryota</taxon>
        <taxon>Fungi</taxon>
        <taxon>Dikarya</taxon>
        <taxon>Ascomycota</taxon>
        <taxon>Pezizomycotina</taxon>
        <taxon>Dothideomycetes</taxon>
        <taxon>Dothideomycetes incertae sedis</taxon>
        <taxon>Botryosphaeriales</taxon>
        <taxon>Saccharataceae</taxon>
        <taxon>Saccharata</taxon>
    </lineage>
</organism>
<sequence>MVFSKDALEKRWAAVRYAFSSKDAFVKSIEVEATRDENGNVNWWINEGKPLDSVTERKLAWSWWNYVVFYFGVGFGNWTLGSTMIGIGLNWWQSIIVIFVSQMISSVAMYFNGRCGIVYHIGYPCVARSVFGMWGSYYYVAARAALALIWFGVQLYSGASLMNNMLRAIFGHYYTSIPNKIPASMGIDSATMLCFFLLWLAHLSLAHLRPNRLKKFFWVKSFILFPAIIGLFIFCMLNTKGDLGPLYGTGASGSQLGWLFMYAINSGMGNTATYITNQPDMVRWAKTKTGAQWAQLVVNPISVTMSATLGILATSAMNNKWNLDLWNQWDLLDAIMDHYWTPGARFAVALCAGSWCFYFLGINISSNMLPFGSDSTMLLPRFLTIPRGNYIVTFAAFAIVPWKIEASATILTQFLSGYALFMASVASIMICDYYLLTNGNVFVRHLYDGSSANRHYYYHKGWNVQAAIAYVCGIALPFPGFIGTLGATVPASATHLDQIGWLLSFWVSFVVYYAICYFWPTRNQRIVREMGLGWEQMSYEMVEAVEAESLDDLREDGGGEKTTEKGVRDVSVNEV</sequence>
<evidence type="ECO:0000256" key="2">
    <source>
        <dbReference type="ARBA" id="ARBA00008974"/>
    </source>
</evidence>
<feature type="transmembrane region" description="Helical" evidence="7">
    <location>
        <begin position="387"/>
        <end position="404"/>
    </location>
</feature>
<evidence type="ECO:0000313" key="8">
    <source>
        <dbReference type="EMBL" id="KAF2086263.1"/>
    </source>
</evidence>
<dbReference type="Pfam" id="PF02133">
    <property type="entry name" value="Transp_cyt_pur"/>
    <property type="match status" value="1"/>
</dbReference>